<dbReference type="EMBL" id="JAMYWD010000002">
    <property type="protein sequence ID" value="KAJ4979062.1"/>
    <property type="molecule type" value="Genomic_DNA"/>
</dbReference>
<evidence type="ECO:0000256" key="1">
    <source>
        <dbReference type="SAM" id="SignalP"/>
    </source>
</evidence>
<organism evidence="2 3">
    <name type="scientific">Protea cynaroides</name>
    <dbReference type="NCBI Taxonomy" id="273540"/>
    <lineage>
        <taxon>Eukaryota</taxon>
        <taxon>Viridiplantae</taxon>
        <taxon>Streptophyta</taxon>
        <taxon>Embryophyta</taxon>
        <taxon>Tracheophyta</taxon>
        <taxon>Spermatophyta</taxon>
        <taxon>Magnoliopsida</taxon>
        <taxon>Proteales</taxon>
        <taxon>Proteaceae</taxon>
        <taxon>Protea</taxon>
    </lineage>
</organism>
<protein>
    <recommendedName>
        <fullName evidence="4">Transmembrane protein</fullName>
    </recommendedName>
</protein>
<sequence>MSTTTAHKPSILLVFLFLILLVLSPPDDDIIKTSSLKVALATRLLAPKSQNYMNLQPKPDHKKHVFHGGEIKNCMPKGIRHSSAPSRYVNNHILGSTLCDSDKHYVKP</sequence>
<dbReference type="PANTHER" id="PTHR36619">
    <property type="entry name" value="OS04G0208900 PROTEIN"/>
    <property type="match status" value="1"/>
</dbReference>
<feature type="signal peptide" evidence="1">
    <location>
        <begin position="1"/>
        <end position="24"/>
    </location>
</feature>
<feature type="chain" id="PRO_5040354805" description="Transmembrane protein" evidence="1">
    <location>
        <begin position="25"/>
        <end position="108"/>
    </location>
</feature>
<dbReference type="Proteomes" id="UP001141806">
    <property type="component" value="Unassembled WGS sequence"/>
</dbReference>
<evidence type="ECO:0000313" key="3">
    <source>
        <dbReference type="Proteomes" id="UP001141806"/>
    </source>
</evidence>
<dbReference type="AlphaFoldDB" id="A0A9Q0R114"/>
<accession>A0A9Q0R114</accession>
<evidence type="ECO:0000313" key="2">
    <source>
        <dbReference type="EMBL" id="KAJ4979062.1"/>
    </source>
</evidence>
<keyword evidence="3" id="KW-1185">Reference proteome</keyword>
<dbReference type="PANTHER" id="PTHR36619:SF2">
    <property type="entry name" value="OS04G0208900 PROTEIN"/>
    <property type="match status" value="1"/>
</dbReference>
<proteinExistence type="predicted"/>
<dbReference type="OrthoDB" id="1052227at2759"/>
<name>A0A9Q0R114_9MAGN</name>
<keyword evidence="1" id="KW-0732">Signal</keyword>
<reference evidence="2" key="1">
    <citation type="journal article" date="2023" name="Plant J.">
        <title>The genome of the king protea, Protea cynaroides.</title>
        <authorList>
            <person name="Chang J."/>
            <person name="Duong T.A."/>
            <person name="Schoeman C."/>
            <person name="Ma X."/>
            <person name="Roodt D."/>
            <person name="Barker N."/>
            <person name="Li Z."/>
            <person name="Van de Peer Y."/>
            <person name="Mizrachi E."/>
        </authorList>
    </citation>
    <scope>NUCLEOTIDE SEQUENCE</scope>
    <source>
        <tissue evidence="2">Young leaves</tissue>
    </source>
</reference>
<comment type="caution">
    <text evidence="2">The sequence shown here is derived from an EMBL/GenBank/DDBJ whole genome shotgun (WGS) entry which is preliminary data.</text>
</comment>
<gene>
    <name evidence="2" type="ORF">NE237_009842</name>
</gene>
<evidence type="ECO:0008006" key="4">
    <source>
        <dbReference type="Google" id="ProtNLM"/>
    </source>
</evidence>